<organism evidence="3 4">
    <name type="scientific">Blastococcus aggregatus</name>
    <dbReference type="NCBI Taxonomy" id="38502"/>
    <lineage>
        <taxon>Bacteria</taxon>
        <taxon>Bacillati</taxon>
        <taxon>Actinomycetota</taxon>
        <taxon>Actinomycetes</taxon>
        <taxon>Geodermatophilales</taxon>
        <taxon>Geodermatophilaceae</taxon>
        <taxon>Blastococcus</taxon>
    </lineage>
</organism>
<accession>A0A285V6S6</accession>
<gene>
    <name evidence="3" type="ORF">SAMN05660748_2481</name>
</gene>
<evidence type="ECO:0000313" key="4">
    <source>
        <dbReference type="Proteomes" id="UP000219435"/>
    </source>
</evidence>
<dbReference type="Proteomes" id="UP000219435">
    <property type="component" value="Unassembled WGS sequence"/>
</dbReference>
<dbReference type="AlphaFoldDB" id="A0A285V6S6"/>
<dbReference type="RefSeq" id="WP_097195280.1">
    <property type="nucleotide sequence ID" value="NZ_OBQI01000003.1"/>
</dbReference>
<feature type="region of interest" description="Disordered" evidence="2">
    <location>
        <begin position="296"/>
        <end position="321"/>
    </location>
</feature>
<feature type="coiled-coil region" evidence="1">
    <location>
        <begin position="161"/>
        <end position="188"/>
    </location>
</feature>
<keyword evidence="4" id="KW-1185">Reference proteome</keyword>
<sequence length="321" mass="34655">MVVWTENGAGEPTRREAGENRVPVFTGSLDSMLGSAPVFRSKLRGYDPMEVDTYVSWAESELRSVRRQVDDLLARFGACSAELEISRRLLADGSRHRVVFPVSDRVEEMLQLAVEEAAAITETAVRDAEHVVAEARSEADARLRKAHEIKEMAVLAADELRDHAGKQRAEAQDVLDRARAEAAELLRTAGVERDRLAAAAARERDRLGAAAAAERRRLGEQAVREREQATAAATARLTALQEQVAELRRRHDEARRSLRGLSSRIGEALEVVASTGPVGGGAATEANIAVEGREYDPAHVGSAPGQRATGEGLVLAGPTSS</sequence>
<dbReference type="OrthoDB" id="5186272at2"/>
<dbReference type="EMBL" id="OBQI01000003">
    <property type="protein sequence ID" value="SOC49749.1"/>
    <property type="molecule type" value="Genomic_DNA"/>
</dbReference>
<protein>
    <submittedName>
        <fullName evidence="3">DivIVA protein</fullName>
    </submittedName>
</protein>
<keyword evidence="1" id="KW-0175">Coiled coil</keyword>
<feature type="coiled-coil region" evidence="1">
    <location>
        <begin position="230"/>
        <end position="264"/>
    </location>
</feature>
<proteinExistence type="predicted"/>
<evidence type="ECO:0000256" key="2">
    <source>
        <dbReference type="SAM" id="MobiDB-lite"/>
    </source>
</evidence>
<name>A0A285V6S6_9ACTN</name>
<evidence type="ECO:0000256" key="1">
    <source>
        <dbReference type="SAM" id="Coils"/>
    </source>
</evidence>
<reference evidence="4" key="1">
    <citation type="submission" date="2017-08" db="EMBL/GenBank/DDBJ databases">
        <authorList>
            <person name="Varghese N."/>
            <person name="Submissions S."/>
        </authorList>
    </citation>
    <scope>NUCLEOTIDE SEQUENCE [LARGE SCALE GENOMIC DNA]</scope>
    <source>
        <strain evidence="4">DSM 4725</strain>
    </source>
</reference>
<evidence type="ECO:0000313" key="3">
    <source>
        <dbReference type="EMBL" id="SOC49749.1"/>
    </source>
</evidence>